<evidence type="ECO:0000313" key="3">
    <source>
        <dbReference type="Proteomes" id="UP001429745"/>
    </source>
</evidence>
<organism evidence="2 3">
    <name type="scientific">Microbacterium salsuginis</name>
    <dbReference type="NCBI Taxonomy" id="2722803"/>
    <lineage>
        <taxon>Bacteria</taxon>
        <taxon>Bacillati</taxon>
        <taxon>Actinomycetota</taxon>
        <taxon>Actinomycetes</taxon>
        <taxon>Micrococcales</taxon>
        <taxon>Microbacteriaceae</taxon>
        <taxon>Microbacterium</taxon>
    </lineage>
</organism>
<comment type="caution">
    <text evidence="2">The sequence shown here is derived from an EMBL/GenBank/DDBJ whole genome shotgun (WGS) entry which is preliminary data.</text>
</comment>
<reference evidence="2 3" key="1">
    <citation type="submission" date="2020-04" db="EMBL/GenBank/DDBJ databases">
        <title>CFH 90308 Microbacterium sp.</title>
        <authorList>
            <person name="Nie G."/>
            <person name="Ming H."/>
            <person name="Xia T."/>
        </authorList>
    </citation>
    <scope>NUCLEOTIDE SEQUENCE [LARGE SCALE GENOMIC DNA]</scope>
    <source>
        <strain evidence="2 3">CFH 90308</strain>
    </source>
</reference>
<dbReference type="EMBL" id="JABACI010000006">
    <property type="protein sequence ID" value="NLP85881.1"/>
    <property type="molecule type" value="Genomic_DNA"/>
</dbReference>
<feature type="transmembrane region" description="Helical" evidence="1">
    <location>
        <begin position="68"/>
        <end position="85"/>
    </location>
</feature>
<proteinExistence type="predicted"/>
<dbReference type="Proteomes" id="UP001429745">
    <property type="component" value="Unassembled WGS sequence"/>
</dbReference>
<feature type="transmembrane region" description="Helical" evidence="1">
    <location>
        <begin position="91"/>
        <end position="110"/>
    </location>
</feature>
<sequence length="192" mass="19998">MTANLDTRAGRPWIFRRWPAIAAVLFAAALSVALWVGFSDTAQASQVLTAAGFVYLGSAALGSRRAAWPLFGLTFVVIGIGYAVPGFDPTWVLLGGGAVLAVLGFVRGAIRPGWGLPLQLLAMAVIAAVAVAVMFIGQPAAGLLVGVGLLAHASWDVVHFRARRVVMPSMAEFCAVLDTLLGLVVIAAAFLR</sequence>
<feature type="transmembrane region" description="Helical" evidence="1">
    <location>
        <begin position="20"/>
        <end position="38"/>
    </location>
</feature>
<keyword evidence="1" id="KW-1133">Transmembrane helix</keyword>
<feature type="transmembrane region" description="Helical" evidence="1">
    <location>
        <begin position="170"/>
        <end position="191"/>
    </location>
</feature>
<gene>
    <name evidence="2" type="ORF">HF576_18785</name>
</gene>
<accession>A0ABX1KKI4</accession>
<evidence type="ECO:0000256" key="1">
    <source>
        <dbReference type="SAM" id="Phobius"/>
    </source>
</evidence>
<name>A0ABX1KKI4_9MICO</name>
<feature type="transmembrane region" description="Helical" evidence="1">
    <location>
        <begin position="44"/>
        <end position="61"/>
    </location>
</feature>
<keyword evidence="1" id="KW-0812">Transmembrane</keyword>
<keyword evidence="1" id="KW-0472">Membrane</keyword>
<evidence type="ECO:0008006" key="4">
    <source>
        <dbReference type="Google" id="ProtNLM"/>
    </source>
</evidence>
<feature type="transmembrane region" description="Helical" evidence="1">
    <location>
        <begin position="122"/>
        <end position="150"/>
    </location>
</feature>
<dbReference type="RefSeq" id="WP_168914376.1">
    <property type="nucleotide sequence ID" value="NZ_JABACI010000006.1"/>
</dbReference>
<keyword evidence="3" id="KW-1185">Reference proteome</keyword>
<protein>
    <recommendedName>
        <fullName evidence="4">DUF308 domain-containing protein</fullName>
    </recommendedName>
</protein>
<evidence type="ECO:0000313" key="2">
    <source>
        <dbReference type="EMBL" id="NLP85881.1"/>
    </source>
</evidence>